<feature type="compositionally biased region" description="Basic and acidic residues" evidence="9">
    <location>
        <begin position="423"/>
        <end position="432"/>
    </location>
</feature>
<organism evidence="13">
    <name type="scientific">Xanthomonas arboricola</name>
    <dbReference type="NCBI Taxonomy" id="56448"/>
    <lineage>
        <taxon>Bacteria</taxon>
        <taxon>Pseudomonadati</taxon>
        <taxon>Pseudomonadota</taxon>
        <taxon>Gammaproteobacteria</taxon>
        <taxon>Lysobacterales</taxon>
        <taxon>Lysobacteraceae</taxon>
        <taxon>Xanthomonas</taxon>
    </lineage>
</organism>
<dbReference type="GO" id="GO:0005524">
    <property type="term" value="F:ATP binding"/>
    <property type="evidence" value="ECO:0007669"/>
    <property type="project" value="UniProtKB-UniRule"/>
</dbReference>
<feature type="domain" description="Helicase ATP-binding" evidence="10">
    <location>
        <begin position="40"/>
        <end position="220"/>
    </location>
</feature>
<evidence type="ECO:0000256" key="6">
    <source>
        <dbReference type="ARBA" id="ARBA00022884"/>
    </source>
</evidence>
<keyword evidence="2 7" id="KW-0547">Nucleotide-binding</keyword>
<dbReference type="Pfam" id="PF00271">
    <property type="entry name" value="Helicase_C"/>
    <property type="match status" value="1"/>
</dbReference>
<comment type="subunit">
    <text evidence="7">Component of the RNA degradosome, which is a multiprotein complex involved in RNA processing and mRNA degradation.</text>
</comment>
<dbReference type="InterPro" id="IPR014014">
    <property type="entry name" value="RNA_helicase_DEAD_Q_motif"/>
</dbReference>
<dbReference type="InterPro" id="IPR027417">
    <property type="entry name" value="P-loop_NTPase"/>
</dbReference>
<dbReference type="PROSITE" id="PS00039">
    <property type="entry name" value="DEAD_ATP_HELICASE"/>
    <property type="match status" value="1"/>
</dbReference>
<keyword evidence="5 7" id="KW-0067">ATP-binding</keyword>
<dbReference type="PROSITE" id="PS51194">
    <property type="entry name" value="HELICASE_CTER"/>
    <property type="match status" value="1"/>
</dbReference>
<dbReference type="RefSeq" id="WP_184577352.1">
    <property type="nucleotide sequence ID" value="NZ_JACIIQ010000003.1"/>
</dbReference>
<dbReference type="NCBIfam" id="NF003390">
    <property type="entry name" value="PRK04537.1"/>
    <property type="match status" value="1"/>
</dbReference>
<evidence type="ECO:0000256" key="1">
    <source>
        <dbReference type="ARBA" id="ARBA00022490"/>
    </source>
</evidence>
<dbReference type="PROSITE" id="PS51192">
    <property type="entry name" value="HELICASE_ATP_BIND_1"/>
    <property type="match status" value="1"/>
</dbReference>
<feature type="compositionally biased region" description="Basic residues" evidence="9">
    <location>
        <begin position="505"/>
        <end position="514"/>
    </location>
</feature>
<comment type="function">
    <text evidence="7">DEAD-box RNA helicase involved in RNA degradation. Has RNA-dependent ATPase activity and unwinds double-stranded RNA.</text>
</comment>
<gene>
    <name evidence="7" type="primary">rhlB</name>
    <name evidence="13" type="ORF">FHR65_001208</name>
</gene>
<feature type="domain" description="Helicase C-terminal" evidence="11">
    <location>
        <begin position="231"/>
        <end position="393"/>
    </location>
</feature>
<dbReference type="InterPro" id="IPR023554">
    <property type="entry name" value="RNA_helicase_ATP-dep_RhlB"/>
</dbReference>
<dbReference type="PANTHER" id="PTHR47959:SF10">
    <property type="entry name" value="ATP-DEPENDENT RNA HELICASE RHLB"/>
    <property type="match status" value="1"/>
</dbReference>
<protein>
    <recommendedName>
        <fullName evidence="7">ATP-dependent RNA helicase RhlB</fullName>
        <ecNumber evidence="7">3.6.4.13</ecNumber>
    </recommendedName>
</protein>
<evidence type="ECO:0000259" key="12">
    <source>
        <dbReference type="PROSITE" id="PS51195"/>
    </source>
</evidence>
<name>A0AB73GUF5_9XANT</name>
<dbReference type="SMART" id="SM00487">
    <property type="entry name" value="DEXDc"/>
    <property type="match status" value="1"/>
</dbReference>
<evidence type="ECO:0000256" key="8">
    <source>
        <dbReference type="PROSITE-ProRule" id="PRU00552"/>
    </source>
</evidence>
<feature type="compositionally biased region" description="Basic and acidic residues" evidence="9">
    <location>
        <begin position="450"/>
        <end position="461"/>
    </location>
</feature>
<dbReference type="SUPFAM" id="SSF52540">
    <property type="entry name" value="P-loop containing nucleoside triphosphate hydrolases"/>
    <property type="match status" value="1"/>
</dbReference>
<dbReference type="Gene3D" id="3.40.50.300">
    <property type="entry name" value="P-loop containing nucleotide triphosphate hydrolases"/>
    <property type="match status" value="2"/>
</dbReference>
<dbReference type="PROSITE" id="PS51195">
    <property type="entry name" value="Q_MOTIF"/>
    <property type="match status" value="1"/>
</dbReference>
<feature type="region of interest" description="Disordered" evidence="9">
    <location>
        <begin position="423"/>
        <end position="573"/>
    </location>
</feature>
<dbReference type="Pfam" id="PF00270">
    <property type="entry name" value="DEAD"/>
    <property type="match status" value="1"/>
</dbReference>
<feature type="compositionally biased region" description="Gly residues" evidence="9">
    <location>
        <begin position="435"/>
        <end position="449"/>
    </location>
</feature>
<proteinExistence type="inferred from homology"/>
<comment type="similarity">
    <text evidence="7">Belongs to the DEAD box helicase family. RhlB subfamily.</text>
</comment>
<dbReference type="GO" id="GO:0003723">
    <property type="term" value="F:RNA binding"/>
    <property type="evidence" value="ECO:0007669"/>
    <property type="project" value="UniProtKB-UniRule"/>
</dbReference>
<dbReference type="GO" id="GO:0006401">
    <property type="term" value="P:RNA catabolic process"/>
    <property type="evidence" value="ECO:0007669"/>
    <property type="project" value="UniProtKB-UniRule"/>
</dbReference>
<dbReference type="SMART" id="SM00490">
    <property type="entry name" value="HELICc"/>
    <property type="match status" value="1"/>
</dbReference>
<evidence type="ECO:0000256" key="7">
    <source>
        <dbReference type="HAMAP-Rule" id="MF_00661"/>
    </source>
</evidence>
<feature type="short sequence motif" description="Q motif" evidence="8">
    <location>
        <begin position="9"/>
        <end position="37"/>
    </location>
</feature>
<reference evidence="13" key="1">
    <citation type="submission" date="2020-08" db="EMBL/GenBank/DDBJ databases">
        <title>Studying the diversity of plant-associated saprophytic bacteria and their role in host health and plant-pathogen interactions.</title>
        <authorList>
            <person name="Potnis N."/>
        </authorList>
    </citation>
    <scope>NUCLEOTIDE SEQUENCE</scope>
    <source>
        <strain evidence="13">F21</strain>
    </source>
</reference>
<keyword evidence="1 7" id="KW-0963">Cytoplasm</keyword>
<evidence type="ECO:0000256" key="2">
    <source>
        <dbReference type="ARBA" id="ARBA00022741"/>
    </source>
</evidence>
<feature type="domain" description="DEAD-box RNA helicase Q" evidence="12">
    <location>
        <begin position="9"/>
        <end position="37"/>
    </location>
</feature>
<dbReference type="InterPro" id="IPR014001">
    <property type="entry name" value="Helicase_ATP-bd"/>
</dbReference>
<evidence type="ECO:0000256" key="9">
    <source>
        <dbReference type="SAM" id="MobiDB-lite"/>
    </source>
</evidence>
<dbReference type="HAMAP" id="MF_00661">
    <property type="entry name" value="DEAD_helicase_RhlB"/>
    <property type="match status" value="1"/>
</dbReference>
<dbReference type="InterPro" id="IPR044742">
    <property type="entry name" value="DEAD/DEAH_RhlB"/>
</dbReference>
<comment type="caution">
    <text evidence="13">The sequence shown here is derived from an EMBL/GenBank/DDBJ whole genome shotgun (WGS) entry which is preliminary data.</text>
</comment>
<comment type="subcellular location">
    <subcellularLocation>
        <location evidence="7">Cytoplasm</location>
    </subcellularLocation>
</comment>
<evidence type="ECO:0000259" key="10">
    <source>
        <dbReference type="PROSITE" id="PS51192"/>
    </source>
</evidence>
<dbReference type="CDD" id="cd00268">
    <property type="entry name" value="DEADc"/>
    <property type="match status" value="1"/>
</dbReference>
<dbReference type="InterPro" id="IPR000629">
    <property type="entry name" value="RNA-helicase_DEAD-box_CS"/>
</dbReference>
<dbReference type="InterPro" id="IPR050079">
    <property type="entry name" value="DEAD_box_RNA_helicase"/>
</dbReference>
<sequence length="573" mass="62353">MSDKPLTDLTFSTFDLHPALIAGLESAGFTRCTPIQALTLPVALPGGDVAGQAQTGTGKTLAFLVAVMNRLLIRPALADRKPEDPRALILAPTRELAIQIHKDAVKFGADLGLRFALVYGGVDYDKQRELLQQGVDVIIATPGRLIDYVKQHKVVSLHACEICVLDEADRMFDLGFIKDIRFLLRRMPERGTRQTLLFSATLSHRVLELAYEHMNEPEKLVVETESITAARVRQRIYFPSDEEKQTLLLGLLSRSEGARTMVFVNTKAFVERVARTLERHGYRVGVLSGDVPQKKRESLLNRFQKGQLEILVATDVAARGLHIDGVKYVYNYDLPFDAEDYVHRIGRTARLGEEGDAISFACERYAMSLPDIEAYIEQKIPVEPVTSELLTPLPRTARVPVEGEEADEDAGDSVGTIFREAREQRAAEEQRRGGGRSGSGGASRSGSGGGRRDGGSADGKPRPRRKPRVEGEAPVAAAPAETPVVAAAASVEAPSTIVADAERAPRKRRRRRNGRPVEGAEPAVASTPVAAPAAPRKPTQVVAKPVRSAAKPSGSPSLLSRIGRRLRSLVSGN</sequence>
<keyword evidence="4 7" id="KW-0347">Helicase</keyword>
<dbReference type="EMBL" id="JACIIQ010000003">
    <property type="protein sequence ID" value="MBB5669674.1"/>
    <property type="molecule type" value="Genomic_DNA"/>
</dbReference>
<feature type="compositionally biased region" description="Low complexity" evidence="9">
    <location>
        <begin position="520"/>
        <end position="534"/>
    </location>
</feature>
<dbReference type="GO" id="GO:0003724">
    <property type="term" value="F:RNA helicase activity"/>
    <property type="evidence" value="ECO:0007669"/>
    <property type="project" value="UniProtKB-UniRule"/>
</dbReference>
<evidence type="ECO:0000259" key="11">
    <source>
        <dbReference type="PROSITE" id="PS51194"/>
    </source>
</evidence>
<dbReference type="InterPro" id="IPR001650">
    <property type="entry name" value="Helicase_C-like"/>
</dbReference>
<dbReference type="EC" id="3.6.4.13" evidence="7"/>
<dbReference type="GO" id="GO:0016817">
    <property type="term" value="F:hydrolase activity, acting on acid anhydrides"/>
    <property type="evidence" value="ECO:0007669"/>
    <property type="project" value="InterPro"/>
</dbReference>
<dbReference type="InterPro" id="IPR011545">
    <property type="entry name" value="DEAD/DEAH_box_helicase_dom"/>
</dbReference>
<evidence type="ECO:0000313" key="13">
    <source>
        <dbReference type="EMBL" id="MBB5669674.1"/>
    </source>
</evidence>
<dbReference type="Pfam" id="PF12300">
    <property type="entry name" value="RhlB"/>
    <property type="match status" value="1"/>
</dbReference>
<evidence type="ECO:0000256" key="5">
    <source>
        <dbReference type="ARBA" id="ARBA00022840"/>
    </source>
</evidence>
<evidence type="ECO:0000256" key="4">
    <source>
        <dbReference type="ARBA" id="ARBA00022806"/>
    </source>
</evidence>
<dbReference type="Proteomes" id="UP000528595">
    <property type="component" value="Unassembled WGS sequence"/>
</dbReference>
<dbReference type="InterPro" id="IPR022077">
    <property type="entry name" value="RhlB"/>
</dbReference>
<keyword evidence="3 7" id="KW-0378">Hydrolase</keyword>
<evidence type="ECO:0000256" key="3">
    <source>
        <dbReference type="ARBA" id="ARBA00022801"/>
    </source>
</evidence>
<accession>A0AB73GUF5</accession>
<dbReference type="PANTHER" id="PTHR47959">
    <property type="entry name" value="ATP-DEPENDENT RNA HELICASE RHLE-RELATED"/>
    <property type="match status" value="1"/>
</dbReference>
<comment type="catalytic activity">
    <reaction evidence="7">
        <text>ATP + H2O = ADP + phosphate + H(+)</text>
        <dbReference type="Rhea" id="RHEA:13065"/>
        <dbReference type="ChEBI" id="CHEBI:15377"/>
        <dbReference type="ChEBI" id="CHEBI:15378"/>
        <dbReference type="ChEBI" id="CHEBI:30616"/>
        <dbReference type="ChEBI" id="CHEBI:43474"/>
        <dbReference type="ChEBI" id="CHEBI:456216"/>
        <dbReference type="EC" id="3.6.4.13"/>
    </reaction>
</comment>
<dbReference type="GO" id="GO:0005829">
    <property type="term" value="C:cytosol"/>
    <property type="evidence" value="ECO:0007669"/>
    <property type="project" value="TreeGrafter"/>
</dbReference>
<feature type="compositionally biased region" description="Low complexity" evidence="9">
    <location>
        <begin position="473"/>
        <end position="496"/>
    </location>
</feature>
<dbReference type="AlphaFoldDB" id="A0AB73GUF5"/>
<dbReference type="CDD" id="cd18787">
    <property type="entry name" value="SF2_C_DEAD"/>
    <property type="match status" value="1"/>
</dbReference>
<keyword evidence="6 7" id="KW-0694">RNA-binding</keyword>